<dbReference type="RefSeq" id="WP_024566587.1">
    <property type="nucleotide sequence ID" value="NZ_LFNG01000006.1"/>
</dbReference>
<evidence type="ECO:0000313" key="3">
    <source>
        <dbReference type="Proteomes" id="UP000035900"/>
    </source>
</evidence>
<dbReference type="GeneID" id="78301785"/>
<feature type="transmembrane region" description="Helical" evidence="1">
    <location>
        <begin position="6"/>
        <end position="22"/>
    </location>
</feature>
<dbReference type="EMBL" id="LFNG01000006">
    <property type="protein sequence ID" value="KMQ71664.1"/>
    <property type="molecule type" value="Genomic_DNA"/>
</dbReference>
<dbReference type="Proteomes" id="UP000035900">
    <property type="component" value="Unassembled WGS sequence"/>
</dbReference>
<keyword evidence="1" id="KW-0472">Membrane</keyword>
<dbReference type="AlphaFoldDB" id="A0A0J7J0T6"/>
<evidence type="ECO:0000256" key="1">
    <source>
        <dbReference type="SAM" id="Phobius"/>
    </source>
</evidence>
<name>A0A0J7J0T6_9FLAO</name>
<protein>
    <submittedName>
        <fullName evidence="2">Molybdenum ABC transporter permease</fullName>
    </submittedName>
</protein>
<accession>A0A0J7J0T6</accession>
<keyword evidence="1" id="KW-1133">Transmembrane helix</keyword>
<reference evidence="2 3" key="1">
    <citation type="journal article" date="2004" name="Int. J. Syst. Evol. Microbiol.">
        <title>Kaistella koreensis gen. nov., sp. nov., a novel member of the Chryseobacterium-Bergeyella-Riemerella branch.</title>
        <authorList>
            <person name="Kim M.K."/>
            <person name="Im W.T."/>
            <person name="Shin Y.K."/>
            <person name="Lim J.H."/>
            <person name="Kim S.H."/>
            <person name="Lee B.C."/>
            <person name="Park M.Y."/>
            <person name="Lee K.Y."/>
            <person name="Lee S.T."/>
        </authorList>
    </citation>
    <scope>NUCLEOTIDE SEQUENCE [LARGE SCALE GENOMIC DNA]</scope>
    <source>
        <strain evidence="2 3">CCUG 49689</strain>
    </source>
</reference>
<evidence type="ECO:0000313" key="2">
    <source>
        <dbReference type="EMBL" id="KMQ71664.1"/>
    </source>
</evidence>
<proteinExistence type="predicted"/>
<sequence length="97" mass="11309">MVASLVIGIIFLVAGLGLRYWINRRKFYRRSPMGAEGFSSYESSVFIKLIERVGKWIAYALIIFGLLSLWVYSREKKEKQQQEEVKNEQPSPITKHN</sequence>
<gene>
    <name evidence="2" type="ORF">ACM44_05425</name>
</gene>
<keyword evidence="1" id="KW-0812">Transmembrane</keyword>
<dbReference type="OrthoDB" id="1376305at2"/>
<dbReference type="PATRIC" id="fig|1304281.5.peg.1166"/>
<organism evidence="2 3">
    <name type="scientific">Chryseobacterium koreense CCUG 49689</name>
    <dbReference type="NCBI Taxonomy" id="1304281"/>
    <lineage>
        <taxon>Bacteria</taxon>
        <taxon>Pseudomonadati</taxon>
        <taxon>Bacteroidota</taxon>
        <taxon>Flavobacteriia</taxon>
        <taxon>Flavobacteriales</taxon>
        <taxon>Weeksellaceae</taxon>
        <taxon>Chryseobacterium group</taxon>
        <taxon>Chryseobacterium</taxon>
    </lineage>
</organism>
<feature type="transmembrane region" description="Helical" evidence="1">
    <location>
        <begin position="56"/>
        <end position="73"/>
    </location>
</feature>
<dbReference type="STRING" id="1304281.ACM44_05425"/>
<comment type="caution">
    <text evidence="2">The sequence shown here is derived from an EMBL/GenBank/DDBJ whole genome shotgun (WGS) entry which is preliminary data.</text>
</comment>
<keyword evidence="3" id="KW-1185">Reference proteome</keyword>